<keyword evidence="3" id="KW-1185">Reference proteome</keyword>
<name>A0AAP0LIJ7_9MAGN</name>
<evidence type="ECO:0000256" key="1">
    <source>
        <dbReference type="SAM" id="MobiDB-lite"/>
    </source>
</evidence>
<evidence type="ECO:0000313" key="2">
    <source>
        <dbReference type="EMBL" id="KAK9168859.1"/>
    </source>
</evidence>
<proteinExistence type="predicted"/>
<evidence type="ECO:0000313" key="3">
    <source>
        <dbReference type="Proteomes" id="UP001420932"/>
    </source>
</evidence>
<reference evidence="2 3" key="1">
    <citation type="submission" date="2024-01" db="EMBL/GenBank/DDBJ databases">
        <title>Genome assemblies of Stephania.</title>
        <authorList>
            <person name="Yang L."/>
        </authorList>
    </citation>
    <scope>NUCLEOTIDE SEQUENCE [LARGE SCALE GENOMIC DNA]</scope>
    <source>
        <strain evidence="2">YNDBR</strain>
        <tissue evidence="2">Leaf</tissue>
    </source>
</reference>
<gene>
    <name evidence="2" type="ORF">Syun_000999</name>
</gene>
<accession>A0AAP0LIJ7</accession>
<comment type="caution">
    <text evidence="2">The sequence shown here is derived from an EMBL/GenBank/DDBJ whole genome shotgun (WGS) entry which is preliminary data.</text>
</comment>
<dbReference type="Proteomes" id="UP001420932">
    <property type="component" value="Unassembled WGS sequence"/>
</dbReference>
<dbReference type="AlphaFoldDB" id="A0AAP0LIJ7"/>
<organism evidence="2 3">
    <name type="scientific">Stephania yunnanensis</name>
    <dbReference type="NCBI Taxonomy" id="152371"/>
    <lineage>
        <taxon>Eukaryota</taxon>
        <taxon>Viridiplantae</taxon>
        <taxon>Streptophyta</taxon>
        <taxon>Embryophyta</taxon>
        <taxon>Tracheophyta</taxon>
        <taxon>Spermatophyta</taxon>
        <taxon>Magnoliopsida</taxon>
        <taxon>Ranunculales</taxon>
        <taxon>Menispermaceae</taxon>
        <taxon>Menispermoideae</taxon>
        <taxon>Cissampelideae</taxon>
        <taxon>Stephania</taxon>
    </lineage>
</organism>
<protein>
    <submittedName>
        <fullName evidence="2">Uncharacterized protein</fullName>
    </submittedName>
</protein>
<dbReference type="EMBL" id="JBBNAF010000001">
    <property type="protein sequence ID" value="KAK9168859.1"/>
    <property type="molecule type" value="Genomic_DNA"/>
</dbReference>
<sequence length="57" mass="5963">MLSATGFSPSRVQHSTVSPSSTKLVLLSHNPIFTVKVAPLSLATTTGITFAFFSSGH</sequence>
<feature type="region of interest" description="Disordered" evidence="1">
    <location>
        <begin position="1"/>
        <end position="21"/>
    </location>
</feature>